<reference evidence="10" key="1">
    <citation type="journal article" date="2019" name="Int. J. Syst. Evol. Microbiol.">
        <title>The Global Catalogue of Microorganisms (GCM) 10K type strain sequencing project: providing services to taxonomists for standard genome sequencing and annotation.</title>
        <authorList>
            <consortium name="The Broad Institute Genomics Platform"/>
            <consortium name="The Broad Institute Genome Sequencing Center for Infectious Disease"/>
            <person name="Wu L."/>
            <person name="Ma J."/>
        </authorList>
    </citation>
    <scope>NUCLEOTIDE SEQUENCE [LARGE SCALE GENOMIC DNA]</scope>
    <source>
        <strain evidence="10">CCUG 54522</strain>
    </source>
</reference>
<evidence type="ECO:0000256" key="1">
    <source>
        <dbReference type="ARBA" id="ARBA00022490"/>
    </source>
</evidence>
<dbReference type="InterPro" id="IPR027417">
    <property type="entry name" value="P-loop_NTPase"/>
</dbReference>
<feature type="compositionally biased region" description="Basic and acidic residues" evidence="7">
    <location>
        <begin position="321"/>
        <end position="330"/>
    </location>
</feature>
<feature type="coiled-coil region" evidence="6">
    <location>
        <begin position="174"/>
        <end position="201"/>
    </location>
</feature>
<feature type="coiled-coil region" evidence="6">
    <location>
        <begin position="657"/>
        <end position="747"/>
    </location>
</feature>
<keyword evidence="4 6" id="KW-0175">Coiled coil</keyword>
<sequence>MYLKSLTLKGFKSFASATTLQLEPGITCIVGPNGSGKSNVVDALAWVMGEQGAKSLRGGKMEDVIFAGTSGRPPLGRAEVVLTIDNSDGALPIEYTEVTISRTMFRSGGSEYAINGNPCRLLDVQELLSDSGIGREMHVIVGQGQLDTILHATPEDRRGFIEEAAGVLKHRKRKEKALRKLDSTEGNLTRLNDLLVEIRRQLKPLGRQAEVARRAATVQADVRDARARLLADDLMTARSSLQQEMADESILVARREQVEAEVARSREQESALEAALREDLPALAQAQENWFALSGLRERLRGTQSLAAERVRNAAGTADVEEARSGRDPEQLEAEAAQVREQEQRITAEVDAHRVALEEAVTARRTAEDAAAEEDRKIAALQRAAADRREGLARLHGQVNTLRSRATAADEEVGRLGLAREEAVARADRAQRDFTSLETRVAGLDAGEEGLDAEHEAATTALDDIEDRLAKARDEALQADRDRTGLAARKDALELGLNRKDGAGALLAASDEVSGLLGSVAALVSVRNGYETAIAQALGSAADAVAVADADAAVRAIGHLKGADLGRAGMLLGGGPAQTRDWPSLPASATYAADVVDCPDTVRPALTRLLFKVAVVDDLDAARALVAAQPDLTAVTREGDLIGAHFASGGSSSQPSLIEIQAAVDEAAEQLAEAVAASERLGFDMSRLESERLDARKRVDVALAKLHESDATLAAVAEELGQYGSQARAARGEAERLTQAIEKAEEARVQAVAGLTDLETRLAAAEEAPEAEPDTTAREELTEAARAARQGEMDARLALRTSEERSRALHGRADSLLRAAEKERDARARAAERRERMIREGRAAEAVGLAVGYVLSRLEVSIHRAAEARSAVEQSRSGREQQLRDVRTSLRDLGKEHDELVNSVHRDEMARTQQRMRIDQLEERALEELGLDGDGLVADYGPDQLVPFSGEVPEGEETPEPTPYVRDEQAKRLRTAERSLRELGRVNPLALEEFSAMEERHKFLTEQLEDLKRTRKDLLDIVHEVDQRVEQVFTEAYADVSRAFDDTFSRLFPGGEGRLVLTTPDDMLNTGIEVEARPAGKKVKRLSLLSGGERSLVAVCFLVALFKARPSPFYILDEVEAALDDTNLGRLLEIYEELRENSQLLVITHQKRTMEVGDALYGVTMRGDGVSAVISQRLREAESA</sequence>
<feature type="coiled-coil region" evidence="6">
    <location>
        <begin position="420"/>
        <end position="482"/>
    </location>
</feature>
<feature type="coiled-coil region" evidence="6">
    <location>
        <begin position="994"/>
        <end position="1028"/>
    </location>
</feature>
<evidence type="ECO:0000256" key="2">
    <source>
        <dbReference type="ARBA" id="ARBA00022741"/>
    </source>
</evidence>
<dbReference type="SUPFAM" id="SSF75553">
    <property type="entry name" value="Smc hinge domain"/>
    <property type="match status" value="1"/>
</dbReference>
<keyword evidence="5 6" id="KW-0238">DNA-binding</keyword>
<comment type="similarity">
    <text evidence="6">Belongs to the SMC family.</text>
</comment>
<feature type="binding site" evidence="6">
    <location>
        <begin position="32"/>
        <end position="39"/>
    </location>
    <ligand>
        <name>ATP</name>
        <dbReference type="ChEBI" id="CHEBI:30616"/>
    </ligand>
</feature>
<evidence type="ECO:0000313" key="9">
    <source>
        <dbReference type="EMBL" id="MFC6043356.1"/>
    </source>
</evidence>
<comment type="domain">
    <text evidence="6">Contains large globular domains required for ATP hydrolysis at each terminus and a third globular domain forming a flexible hinge near the middle of the molecule. These domains are separated by coiled-coil structures.</text>
</comment>
<dbReference type="SUPFAM" id="SSF52540">
    <property type="entry name" value="P-loop containing nucleoside triphosphate hydrolases"/>
    <property type="match status" value="1"/>
</dbReference>
<dbReference type="PIRSF" id="PIRSF005719">
    <property type="entry name" value="SMC"/>
    <property type="match status" value="1"/>
</dbReference>
<comment type="subunit">
    <text evidence="6">Homodimer.</text>
</comment>
<dbReference type="Proteomes" id="UP001596135">
    <property type="component" value="Unassembled WGS sequence"/>
</dbReference>
<accession>A0ABW1LJ11</accession>
<evidence type="ECO:0000313" key="10">
    <source>
        <dbReference type="Proteomes" id="UP001596135"/>
    </source>
</evidence>
<dbReference type="RefSeq" id="WP_379153357.1">
    <property type="nucleotide sequence ID" value="NZ_JBHSRJ010000004.1"/>
</dbReference>
<dbReference type="InterPro" id="IPR003395">
    <property type="entry name" value="RecF/RecN/SMC_N"/>
</dbReference>
<evidence type="ECO:0000256" key="7">
    <source>
        <dbReference type="SAM" id="MobiDB-lite"/>
    </source>
</evidence>
<dbReference type="Gene3D" id="3.40.50.300">
    <property type="entry name" value="P-loop containing nucleotide triphosphate hydrolases"/>
    <property type="match status" value="2"/>
</dbReference>
<dbReference type="EMBL" id="JBHSRJ010000004">
    <property type="protein sequence ID" value="MFC6043356.1"/>
    <property type="molecule type" value="Genomic_DNA"/>
</dbReference>
<comment type="caution">
    <text evidence="9">The sequence shown here is derived from an EMBL/GenBank/DDBJ whole genome shotgun (WGS) entry which is preliminary data.</text>
</comment>
<gene>
    <name evidence="6 9" type="primary">smc</name>
    <name evidence="9" type="ORF">ACFPYL_09740</name>
</gene>
<comment type="function">
    <text evidence="6">Required for chromosome condensation and partitioning.</text>
</comment>
<dbReference type="Gene3D" id="3.30.70.1620">
    <property type="match status" value="1"/>
</dbReference>
<protein>
    <recommendedName>
        <fullName evidence="6">Chromosome partition protein Smc</fullName>
    </recommendedName>
</protein>
<dbReference type="PANTHER" id="PTHR43977">
    <property type="entry name" value="STRUCTURAL MAINTENANCE OF CHROMOSOMES PROTEIN 3"/>
    <property type="match status" value="1"/>
</dbReference>
<organism evidence="9 10">
    <name type="scientific">Nocardioides hankookensis</name>
    <dbReference type="NCBI Taxonomy" id="443157"/>
    <lineage>
        <taxon>Bacteria</taxon>
        <taxon>Bacillati</taxon>
        <taxon>Actinomycetota</taxon>
        <taxon>Actinomycetes</taxon>
        <taxon>Propionibacteriales</taxon>
        <taxon>Nocardioidaceae</taxon>
        <taxon>Nocardioides</taxon>
    </lineage>
</organism>
<proteinExistence type="inferred from homology"/>
<dbReference type="InterPro" id="IPR011890">
    <property type="entry name" value="SMC_prok"/>
</dbReference>
<keyword evidence="1 6" id="KW-0963">Cytoplasm</keyword>
<evidence type="ECO:0000256" key="3">
    <source>
        <dbReference type="ARBA" id="ARBA00022840"/>
    </source>
</evidence>
<keyword evidence="2 6" id="KW-0547">Nucleotide-binding</keyword>
<feature type="region of interest" description="Disordered" evidence="7">
    <location>
        <begin position="312"/>
        <end position="331"/>
    </location>
</feature>
<dbReference type="InterPro" id="IPR010935">
    <property type="entry name" value="SMC_hinge"/>
</dbReference>
<keyword evidence="3 6" id="KW-0067">ATP-binding</keyword>
<dbReference type="InterPro" id="IPR024704">
    <property type="entry name" value="SMC"/>
</dbReference>
<evidence type="ECO:0000256" key="4">
    <source>
        <dbReference type="ARBA" id="ARBA00023054"/>
    </source>
</evidence>
<keyword evidence="10" id="KW-1185">Reference proteome</keyword>
<evidence type="ECO:0000256" key="6">
    <source>
        <dbReference type="HAMAP-Rule" id="MF_01894"/>
    </source>
</evidence>
<evidence type="ECO:0000259" key="8">
    <source>
        <dbReference type="SMART" id="SM00968"/>
    </source>
</evidence>
<dbReference type="SMART" id="SM00968">
    <property type="entry name" value="SMC_hinge"/>
    <property type="match status" value="1"/>
</dbReference>
<evidence type="ECO:0000256" key="5">
    <source>
        <dbReference type="ARBA" id="ARBA00023125"/>
    </source>
</evidence>
<name>A0ABW1LJ11_9ACTN</name>
<feature type="domain" description="SMC hinge" evidence="8">
    <location>
        <begin position="514"/>
        <end position="626"/>
    </location>
</feature>
<dbReference type="CDD" id="cd03278">
    <property type="entry name" value="ABC_SMC_barmotin"/>
    <property type="match status" value="1"/>
</dbReference>
<dbReference type="InterPro" id="IPR036277">
    <property type="entry name" value="SMC_hinge_sf"/>
</dbReference>
<comment type="subcellular location">
    <subcellularLocation>
        <location evidence="6">Cytoplasm</location>
    </subcellularLocation>
</comment>
<dbReference type="Gene3D" id="1.20.1060.20">
    <property type="match status" value="1"/>
</dbReference>
<dbReference type="Pfam" id="PF06470">
    <property type="entry name" value="SMC_hinge"/>
    <property type="match status" value="1"/>
</dbReference>
<dbReference type="HAMAP" id="MF_01894">
    <property type="entry name" value="Smc_prok"/>
    <property type="match status" value="1"/>
</dbReference>
<dbReference type="Pfam" id="PF02463">
    <property type="entry name" value="SMC_N"/>
    <property type="match status" value="1"/>
</dbReference>
<dbReference type="NCBIfam" id="TIGR02168">
    <property type="entry name" value="SMC_prok_B"/>
    <property type="match status" value="1"/>
</dbReference>